<dbReference type="WBParaSite" id="ES5_v2.g13605.t1">
    <property type="protein sequence ID" value="ES5_v2.g13605.t1"/>
    <property type="gene ID" value="ES5_v2.g13605"/>
</dbReference>
<organism evidence="1 2">
    <name type="scientific">Panagrolaimus sp. ES5</name>
    <dbReference type="NCBI Taxonomy" id="591445"/>
    <lineage>
        <taxon>Eukaryota</taxon>
        <taxon>Metazoa</taxon>
        <taxon>Ecdysozoa</taxon>
        <taxon>Nematoda</taxon>
        <taxon>Chromadorea</taxon>
        <taxon>Rhabditida</taxon>
        <taxon>Tylenchina</taxon>
        <taxon>Panagrolaimomorpha</taxon>
        <taxon>Panagrolaimoidea</taxon>
        <taxon>Panagrolaimidae</taxon>
        <taxon>Panagrolaimus</taxon>
    </lineage>
</organism>
<evidence type="ECO:0000313" key="1">
    <source>
        <dbReference type="Proteomes" id="UP000887579"/>
    </source>
</evidence>
<accession>A0AC34F8Q0</accession>
<protein>
    <submittedName>
        <fullName evidence="2">Transcription factor Dp-1</fullName>
    </submittedName>
</protein>
<reference evidence="2" key="1">
    <citation type="submission" date="2022-11" db="UniProtKB">
        <authorList>
            <consortium name="WormBaseParasite"/>
        </authorList>
    </citation>
    <scope>IDENTIFICATION</scope>
</reference>
<evidence type="ECO:0000313" key="2">
    <source>
        <dbReference type="WBParaSite" id="ES5_v2.g13605.t1"/>
    </source>
</evidence>
<name>A0AC34F8Q0_9BILA</name>
<dbReference type="Proteomes" id="UP000887579">
    <property type="component" value="Unplaced"/>
</dbReference>
<sequence length="517" mass="58672">MRYTTMAESQSFEHLPPSTSSSFGSGEHLTASETGTDDSPILSIRRPYSFSAPSAGPVRRVIIPKRSYSFPIPSSSSSSAAAPSSSSRSTRIYQHAQSSVNAANRLEYINEKDGVKNSLNGLPPITPLYRTNDKSRGLRYFSSKVCEKVREKGRTNYNEVADELVADFFDAYETPPQSFEKQQYDMKNIRRRIYDAINVLTAMNIIEKEKKEIRWIGLPTSSDQECKKFEEEKELRQESIRKKTEQLQELVIQLVAFKSLVQRNRENEKANGRPEESKLLYLPFVAVSTNPDTIIDCSIAKDKTEFLFKLNQPFELFDDIEILKRHGLAHGLEKANVTQEFRQYIKDCLPPALQNYADEIMDGNLTANLPPPLLKEEDSPPTLQAYQRQRPSIVRRGNGNPSGIRTLVPTLGSSKSAAYQSRDSYHSILPSSSSSSGPYTIPPSSASYYRNFDHRKQYFTLSSNQYTPGQQQRYIQVTPSRLQTSYSPNMHHFASSAPVKMPIDFPYEDEVEELFKE</sequence>
<proteinExistence type="predicted"/>